<dbReference type="PANTHER" id="PTHR44591">
    <property type="entry name" value="STRESS RESPONSE REGULATOR PROTEIN 1"/>
    <property type="match status" value="1"/>
</dbReference>
<evidence type="ECO:0000313" key="5">
    <source>
        <dbReference type="Proteomes" id="UP000070578"/>
    </source>
</evidence>
<organism evidence="4 5">
    <name type="scientific">Candidatus Gallionella acididurans</name>
    <dbReference type="NCBI Taxonomy" id="1796491"/>
    <lineage>
        <taxon>Bacteria</taxon>
        <taxon>Pseudomonadati</taxon>
        <taxon>Pseudomonadota</taxon>
        <taxon>Betaproteobacteria</taxon>
        <taxon>Nitrosomonadales</taxon>
        <taxon>Gallionellaceae</taxon>
        <taxon>Gallionella</taxon>
    </lineage>
</organism>
<evidence type="ECO:0000256" key="1">
    <source>
        <dbReference type="ARBA" id="ARBA00022553"/>
    </source>
</evidence>
<name>A0A139BT98_9PROT</name>
<dbReference type="InterPro" id="IPR050595">
    <property type="entry name" value="Bact_response_regulator"/>
</dbReference>
<dbReference type="Pfam" id="PF00072">
    <property type="entry name" value="Response_reg"/>
    <property type="match status" value="1"/>
</dbReference>
<dbReference type="Proteomes" id="UP000070578">
    <property type="component" value="Unassembled WGS sequence"/>
</dbReference>
<dbReference type="SMART" id="SM00448">
    <property type="entry name" value="REC"/>
    <property type="match status" value="1"/>
</dbReference>
<gene>
    <name evidence="4" type="ORF">AWT59_1708</name>
</gene>
<sequence length="134" mass="15297">MMNVFIVEDSEAMRESLRSMLSEFHTVRIVGYAADEMDAVEQINALLPDVVILDLNLQSGSGVAVLKNIKKRHGEIKVMVLTNCNGELYVDACKRANADYFFDKSFQFMQVREVFWNWEHAGHPDNKLDGRLPC</sequence>
<dbReference type="EMBL" id="LSLI01000039">
    <property type="protein sequence ID" value="KXS32182.1"/>
    <property type="molecule type" value="Genomic_DNA"/>
</dbReference>
<comment type="caution">
    <text evidence="4">The sequence shown here is derived from an EMBL/GenBank/DDBJ whole genome shotgun (WGS) entry which is preliminary data.</text>
</comment>
<proteinExistence type="predicted"/>
<reference evidence="4 5" key="2">
    <citation type="submission" date="2016-03" db="EMBL/GenBank/DDBJ databases">
        <title>New uncultured bacterium of the family Gallionellaceae from acid mine drainage: description and reconstruction of genome based on metagenomic analysis of microbial community.</title>
        <authorList>
            <person name="Kadnikov V."/>
            <person name="Ivasenko D."/>
            <person name="Beletsky A."/>
            <person name="Mardanov A."/>
            <person name="Danilova E."/>
            <person name="Pimenov N."/>
            <person name="Karnachuk O."/>
            <person name="Ravin N."/>
        </authorList>
    </citation>
    <scope>NUCLEOTIDE SEQUENCE [LARGE SCALE GENOMIC DNA]</scope>
    <source>
        <strain evidence="4">ShG14-8</strain>
    </source>
</reference>
<reference evidence="4 5" key="1">
    <citation type="submission" date="2016-02" db="EMBL/GenBank/DDBJ databases">
        <authorList>
            <person name="Wen L."/>
            <person name="He K."/>
            <person name="Yang H."/>
        </authorList>
    </citation>
    <scope>NUCLEOTIDE SEQUENCE [LARGE SCALE GENOMIC DNA]</scope>
    <source>
        <strain evidence="4">ShG14-8</strain>
    </source>
</reference>
<dbReference type="InterPro" id="IPR058245">
    <property type="entry name" value="NreC/VraR/RcsB-like_REC"/>
</dbReference>
<dbReference type="Gene3D" id="3.40.50.2300">
    <property type="match status" value="1"/>
</dbReference>
<dbReference type="PANTHER" id="PTHR44591:SF3">
    <property type="entry name" value="RESPONSE REGULATORY DOMAIN-CONTAINING PROTEIN"/>
    <property type="match status" value="1"/>
</dbReference>
<keyword evidence="1 2" id="KW-0597">Phosphoprotein</keyword>
<feature type="domain" description="Response regulatory" evidence="3">
    <location>
        <begin position="3"/>
        <end position="119"/>
    </location>
</feature>
<protein>
    <submittedName>
        <fullName evidence="4">Putative transcriptional regulator</fullName>
    </submittedName>
</protein>
<dbReference type="CDD" id="cd17535">
    <property type="entry name" value="REC_NarL-like"/>
    <property type="match status" value="1"/>
</dbReference>
<dbReference type="AlphaFoldDB" id="A0A139BT98"/>
<dbReference type="SUPFAM" id="SSF52172">
    <property type="entry name" value="CheY-like"/>
    <property type="match status" value="1"/>
</dbReference>
<dbReference type="InterPro" id="IPR011006">
    <property type="entry name" value="CheY-like_superfamily"/>
</dbReference>
<accession>A0A139BT98</accession>
<dbReference type="PROSITE" id="PS50110">
    <property type="entry name" value="RESPONSE_REGULATORY"/>
    <property type="match status" value="1"/>
</dbReference>
<feature type="modified residue" description="4-aspartylphosphate" evidence="2">
    <location>
        <position position="54"/>
    </location>
</feature>
<evidence type="ECO:0000256" key="2">
    <source>
        <dbReference type="PROSITE-ProRule" id="PRU00169"/>
    </source>
</evidence>
<dbReference type="GO" id="GO:0000160">
    <property type="term" value="P:phosphorelay signal transduction system"/>
    <property type="evidence" value="ECO:0007669"/>
    <property type="project" value="InterPro"/>
</dbReference>
<evidence type="ECO:0000259" key="3">
    <source>
        <dbReference type="PROSITE" id="PS50110"/>
    </source>
</evidence>
<evidence type="ECO:0000313" key="4">
    <source>
        <dbReference type="EMBL" id="KXS32182.1"/>
    </source>
</evidence>
<dbReference type="InterPro" id="IPR001789">
    <property type="entry name" value="Sig_transdc_resp-reg_receiver"/>
</dbReference>